<evidence type="ECO:0000313" key="2">
    <source>
        <dbReference type="Proteomes" id="UP000184079"/>
    </source>
</evidence>
<dbReference type="Pfam" id="PF01136">
    <property type="entry name" value="Peptidase_U32"/>
    <property type="match status" value="1"/>
</dbReference>
<evidence type="ECO:0000313" key="1">
    <source>
        <dbReference type="EMBL" id="SHH77359.1"/>
    </source>
</evidence>
<protein>
    <submittedName>
        <fullName evidence="1">Collagenase-like protease, PrtC family</fullName>
    </submittedName>
</protein>
<accession>A0A1M5VQ27</accession>
<gene>
    <name evidence="1" type="ORF">SAMN05421807_11353</name>
</gene>
<dbReference type="GO" id="GO:0006508">
    <property type="term" value="P:proteolysis"/>
    <property type="evidence" value="ECO:0007669"/>
    <property type="project" value="UniProtKB-KW"/>
</dbReference>
<reference evidence="2" key="1">
    <citation type="submission" date="2016-11" db="EMBL/GenBank/DDBJ databases">
        <authorList>
            <person name="Varghese N."/>
            <person name="Submissions S."/>
        </authorList>
    </citation>
    <scope>NUCLEOTIDE SEQUENCE [LARGE SCALE GENOMIC DNA]</scope>
    <source>
        <strain evidence="2">CGMCC 1.6496</strain>
    </source>
</reference>
<dbReference type="PANTHER" id="PTHR30217:SF12">
    <property type="entry name" value="U32 FAMILY PEPTIDASE"/>
    <property type="match status" value="1"/>
</dbReference>
<dbReference type="EMBL" id="FQXD01000013">
    <property type="protein sequence ID" value="SHH77359.1"/>
    <property type="molecule type" value="Genomic_DNA"/>
</dbReference>
<dbReference type="OrthoDB" id="9807498at2"/>
<dbReference type="GO" id="GO:0008233">
    <property type="term" value="F:peptidase activity"/>
    <property type="evidence" value="ECO:0007669"/>
    <property type="project" value="UniProtKB-KW"/>
</dbReference>
<dbReference type="PANTHER" id="PTHR30217">
    <property type="entry name" value="PEPTIDASE U32 FAMILY"/>
    <property type="match status" value="1"/>
</dbReference>
<name>A0A1M5VQ27_9BACI</name>
<dbReference type="InterPro" id="IPR051454">
    <property type="entry name" value="RNA/ubiquinone_mod_enzymes"/>
</dbReference>
<keyword evidence="1" id="KW-0378">Hydrolase</keyword>
<dbReference type="InterPro" id="IPR001539">
    <property type="entry name" value="Peptidase_U32"/>
</dbReference>
<proteinExistence type="predicted"/>
<dbReference type="AlphaFoldDB" id="A0A1M5VQ27"/>
<sequence length="304" mass="34578">MIELIATAESVNQAKSLLNAGVDTLYVGEDTFGLRLPASLSREEVKEICYIAHENNKKVCVAMNAIIHNDRIKLIPGYFEFLQELMVDSVTIGDPGVIHLLHKYQVQLPYVYDPHTMVTSAKQVNFWAQRGAKGAVLARELTYQELNSIATNAIIPVEVLVYGATCIHHSKRPLLTNYFSYTKQQNVNNKNLFMAEAKKPTTHYSIYEDINGTHIFDTNDINLLPYLEKLAHARILKWKLDGIYTRGQAFVEIAKLFVQAKQAFVDNGWSDQLQENLTTKLMENHPYERTLDAGFFLKNPEDVQ</sequence>
<keyword evidence="2" id="KW-1185">Reference proteome</keyword>
<keyword evidence="1" id="KW-0645">Protease</keyword>
<organism evidence="1 2">
    <name type="scientific">Virgibacillus chiguensis</name>
    <dbReference type="NCBI Taxonomy" id="411959"/>
    <lineage>
        <taxon>Bacteria</taxon>
        <taxon>Bacillati</taxon>
        <taxon>Bacillota</taxon>
        <taxon>Bacilli</taxon>
        <taxon>Bacillales</taxon>
        <taxon>Bacillaceae</taxon>
        <taxon>Virgibacillus</taxon>
    </lineage>
</organism>
<dbReference type="Proteomes" id="UP000184079">
    <property type="component" value="Unassembled WGS sequence"/>
</dbReference>